<proteinExistence type="predicted"/>
<protein>
    <submittedName>
        <fullName evidence="1">Uncharacterized protein</fullName>
    </submittedName>
</protein>
<gene>
    <name evidence="1" type="ORF">SAMN05421827_13127</name>
</gene>
<name>A0A1G8DSK5_9SPHI</name>
<keyword evidence="2" id="KW-1185">Reference proteome</keyword>
<dbReference type="EMBL" id="FNCH01000031">
    <property type="protein sequence ID" value="SDH60674.1"/>
    <property type="molecule type" value="Genomic_DNA"/>
</dbReference>
<accession>A0A1G8DSK5</accession>
<dbReference type="STRING" id="405671.SAMN05421827_13127"/>
<sequence>MFINLSEWKMIKVFSTVDCIEPKNLAKSFNNFSDDNLKKTLDSLINKDIVNYFWIGGGYNDYSSYNIKSLGMKIAKRGYLKHNVIEFFVLLDKHKAWIPIVVGIIGLSIALQKC</sequence>
<evidence type="ECO:0000313" key="1">
    <source>
        <dbReference type="EMBL" id="SDH60674.1"/>
    </source>
</evidence>
<reference evidence="2" key="1">
    <citation type="submission" date="2016-10" db="EMBL/GenBank/DDBJ databases">
        <authorList>
            <person name="Varghese N."/>
            <person name="Submissions S."/>
        </authorList>
    </citation>
    <scope>NUCLEOTIDE SEQUENCE [LARGE SCALE GENOMIC DNA]</scope>
    <source>
        <strain evidence="2">DSM 17933</strain>
    </source>
</reference>
<dbReference type="AlphaFoldDB" id="A0A1G8DSK5"/>
<dbReference type="Proteomes" id="UP000199643">
    <property type="component" value="Unassembled WGS sequence"/>
</dbReference>
<evidence type="ECO:0000313" key="2">
    <source>
        <dbReference type="Proteomes" id="UP000199643"/>
    </source>
</evidence>
<organism evidence="1 2">
    <name type="scientific">Pedobacter terrae</name>
    <dbReference type="NCBI Taxonomy" id="405671"/>
    <lineage>
        <taxon>Bacteria</taxon>
        <taxon>Pseudomonadati</taxon>
        <taxon>Bacteroidota</taxon>
        <taxon>Sphingobacteriia</taxon>
        <taxon>Sphingobacteriales</taxon>
        <taxon>Sphingobacteriaceae</taxon>
        <taxon>Pedobacter</taxon>
    </lineage>
</organism>